<evidence type="ECO:0000256" key="3">
    <source>
        <dbReference type="SAM" id="Phobius"/>
    </source>
</evidence>
<feature type="transmembrane region" description="Helical" evidence="3">
    <location>
        <begin position="7"/>
        <end position="28"/>
    </location>
</feature>
<comment type="subcellular location">
    <subcellularLocation>
        <location evidence="1">Membrane</location>
    </subcellularLocation>
</comment>
<comment type="caution">
    <text evidence="4">The sequence shown here is derived from an EMBL/GenBank/DDBJ whole genome shotgun (WGS) entry which is preliminary data.</text>
</comment>
<evidence type="ECO:0000256" key="1">
    <source>
        <dbReference type="ARBA" id="ARBA00004370"/>
    </source>
</evidence>
<evidence type="ECO:0000313" key="5">
    <source>
        <dbReference type="Proteomes" id="UP001501116"/>
    </source>
</evidence>
<organism evidence="4 5">
    <name type="scientific">Amycolatopsis minnesotensis</name>
    <dbReference type="NCBI Taxonomy" id="337894"/>
    <lineage>
        <taxon>Bacteria</taxon>
        <taxon>Bacillati</taxon>
        <taxon>Actinomycetota</taxon>
        <taxon>Actinomycetes</taxon>
        <taxon>Pseudonocardiales</taxon>
        <taxon>Pseudonocardiaceae</taxon>
        <taxon>Amycolatopsis</taxon>
    </lineage>
</organism>
<evidence type="ECO:0008006" key="6">
    <source>
        <dbReference type="Google" id="ProtNLM"/>
    </source>
</evidence>
<evidence type="ECO:0000256" key="2">
    <source>
        <dbReference type="ARBA" id="ARBA00023136"/>
    </source>
</evidence>
<dbReference type="PANTHER" id="PTHR37042">
    <property type="entry name" value="OUTER MEMBRANE PROTEIN RV1973"/>
    <property type="match status" value="1"/>
</dbReference>
<evidence type="ECO:0000313" key="4">
    <source>
        <dbReference type="EMBL" id="GAA1982536.1"/>
    </source>
</evidence>
<keyword evidence="2 3" id="KW-0472">Membrane</keyword>
<keyword evidence="3" id="KW-0812">Transmembrane</keyword>
<name>A0ABP5DLL3_9PSEU</name>
<dbReference type="RefSeq" id="WP_344428827.1">
    <property type="nucleotide sequence ID" value="NZ_BAAANN010000037.1"/>
</dbReference>
<protein>
    <recommendedName>
        <fullName evidence="6">Mce-associated membrane protein</fullName>
    </recommendedName>
</protein>
<keyword evidence="3" id="KW-1133">Transmembrane helix</keyword>
<dbReference type="EMBL" id="BAAANN010000037">
    <property type="protein sequence ID" value="GAA1982536.1"/>
    <property type="molecule type" value="Genomic_DNA"/>
</dbReference>
<keyword evidence="5" id="KW-1185">Reference proteome</keyword>
<gene>
    <name evidence="4" type="ORF">GCM10009754_69320</name>
</gene>
<proteinExistence type="predicted"/>
<accession>A0ABP5DLL3</accession>
<reference evidence="5" key="1">
    <citation type="journal article" date="2019" name="Int. J. Syst. Evol. Microbiol.">
        <title>The Global Catalogue of Microorganisms (GCM) 10K type strain sequencing project: providing services to taxonomists for standard genome sequencing and annotation.</title>
        <authorList>
            <consortium name="The Broad Institute Genomics Platform"/>
            <consortium name="The Broad Institute Genome Sequencing Center for Infectious Disease"/>
            <person name="Wu L."/>
            <person name="Ma J."/>
        </authorList>
    </citation>
    <scope>NUCLEOTIDE SEQUENCE [LARGE SCALE GENOMIC DNA]</scope>
    <source>
        <strain evidence="5">JCM 14545</strain>
    </source>
</reference>
<sequence length="168" mass="17474">MVNTRTALTSAAIVVAVGAAGWFGYTWWDAAHDGGVHRAVARDQALRAGQQGIAGFNTLDFRQAAAGYDRWVGLSTGELHDELVKDADASKKRISDGKTVSEAKILDAAVTDLDDTAGTAKVIAAVEIVVTPEGGSPATKRNRFQAALVRTGDGWKLDGLGQVPVGGA</sequence>
<dbReference type="Proteomes" id="UP001501116">
    <property type="component" value="Unassembled WGS sequence"/>
</dbReference>
<dbReference type="PANTHER" id="PTHR37042:SF4">
    <property type="entry name" value="OUTER MEMBRANE PROTEIN RV1973"/>
    <property type="match status" value="1"/>
</dbReference>